<reference evidence="3 4" key="1">
    <citation type="journal article" date="2024" name="BMC Genomics">
        <title>Genome assembly of redclaw crayfish (Cherax quadricarinatus) provides insights into its immune adaptation and hypoxia tolerance.</title>
        <authorList>
            <person name="Liu Z."/>
            <person name="Zheng J."/>
            <person name="Li H."/>
            <person name="Fang K."/>
            <person name="Wang S."/>
            <person name="He J."/>
            <person name="Zhou D."/>
            <person name="Weng S."/>
            <person name="Chi M."/>
            <person name="Gu Z."/>
            <person name="He J."/>
            <person name="Li F."/>
            <person name="Wang M."/>
        </authorList>
    </citation>
    <scope>NUCLEOTIDE SEQUENCE [LARGE SCALE GENOMIC DNA]</scope>
    <source>
        <strain evidence="3">ZL_2023a</strain>
    </source>
</reference>
<feature type="chain" id="PRO_5044024671" evidence="2">
    <location>
        <begin position="17"/>
        <end position="178"/>
    </location>
</feature>
<evidence type="ECO:0000313" key="3">
    <source>
        <dbReference type="EMBL" id="KAK8742097.1"/>
    </source>
</evidence>
<feature type="signal peptide" evidence="2">
    <location>
        <begin position="1"/>
        <end position="16"/>
    </location>
</feature>
<proteinExistence type="predicted"/>
<dbReference type="Proteomes" id="UP001445076">
    <property type="component" value="Unassembled WGS sequence"/>
</dbReference>
<evidence type="ECO:0000256" key="2">
    <source>
        <dbReference type="SAM" id="SignalP"/>
    </source>
</evidence>
<gene>
    <name evidence="3" type="ORF">OTU49_002113</name>
</gene>
<name>A0AAW0XCN4_CHEQU</name>
<comment type="caution">
    <text evidence="3">The sequence shown here is derived from an EMBL/GenBank/DDBJ whole genome shotgun (WGS) entry which is preliminary data.</text>
</comment>
<protein>
    <submittedName>
        <fullName evidence="3">Uncharacterized protein</fullName>
    </submittedName>
</protein>
<feature type="region of interest" description="Disordered" evidence="1">
    <location>
        <begin position="91"/>
        <end position="155"/>
    </location>
</feature>
<evidence type="ECO:0000313" key="4">
    <source>
        <dbReference type="Proteomes" id="UP001445076"/>
    </source>
</evidence>
<dbReference type="AlphaFoldDB" id="A0AAW0XCN4"/>
<feature type="compositionally biased region" description="Low complexity" evidence="1">
    <location>
        <begin position="121"/>
        <end position="131"/>
    </location>
</feature>
<dbReference type="EMBL" id="JARKIK010000029">
    <property type="protein sequence ID" value="KAK8742097.1"/>
    <property type="molecule type" value="Genomic_DNA"/>
</dbReference>
<keyword evidence="2" id="KW-0732">Signal</keyword>
<organism evidence="3 4">
    <name type="scientific">Cherax quadricarinatus</name>
    <name type="common">Australian red claw crayfish</name>
    <dbReference type="NCBI Taxonomy" id="27406"/>
    <lineage>
        <taxon>Eukaryota</taxon>
        <taxon>Metazoa</taxon>
        <taxon>Ecdysozoa</taxon>
        <taxon>Arthropoda</taxon>
        <taxon>Crustacea</taxon>
        <taxon>Multicrustacea</taxon>
        <taxon>Malacostraca</taxon>
        <taxon>Eumalacostraca</taxon>
        <taxon>Eucarida</taxon>
        <taxon>Decapoda</taxon>
        <taxon>Pleocyemata</taxon>
        <taxon>Astacidea</taxon>
        <taxon>Parastacoidea</taxon>
        <taxon>Parastacidae</taxon>
        <taxon>Cherax</taxon>
    </lineage>
</organism>
<sequence>MRSLVIVSVVLGVAFGQGFPRDTPEVQAARDAFIREYNRLAELAERAPDIHIYEQRPLLPGQTRPVPVPAFNDFSFSANLGGNQQFVPGPNTFPSAGHLAGHLAGHHAGHNVPAPRPAAPRPSAHRFSPPSDYSPPWTGPLADDVPAGVSGRTQDTPNVAAAKAAHFRAHASALGIRV</sequence>
<keyword evidence="4" id="KW-1185">Reference proteome</keyword>
<accession>A0AAW0XCN4</accession>
<evidence type="ECO:0000256" key="1">
    <source>
        <dbReference type="SAM" id="MobiDB-lite"/>
    </source>
</evidence>